<organism evidence="1 2">
    <name type="scientific">Ornithinimicrobium ciconiae</name>
    <dbReference type="NCBI Taxonomy" id="2594265"/>
    <lineage>
        <taxon>Bacteria</taxon>
        <taxon>Bacillati</taxon>
        <taxon>Actinomycetota</taxon>
        <taxon>Actinomycetes</taxon>
        <taxon>Micrococcales</taxon>
        <taxon>Ornithinimicrobiaceae</taxon>
        <taxon>Ornithinimicrobium</taxon>
    </lineage>
</organism>
<protein>
    <recommendedName>
        <fullName evidence="3">CHAT domain-containing protein</fullName>
    </recommendedName>
</protein>
<accession>A0A516GB29</accession>
<gene>
    <name evidence="1" type="ORF">FNH13_10475</name>
</gene>
<evidence type="ECO:0000313" key="1">
    <source>
        <dbReference type="EMBL" id="QDO88702.1"/>
    </source>
</evidence>
<evidence type="ECO:0008006" key="3">
    <source>
        <dbReference type="Google" id="ProtNLM"/>
    </source>
</evidence>
<dbReference type="KEGG" id="orz:FNH13_10475"/>
<reference evidence="1 2" key="1">
    <citation type="submission" date="2019-07" db="EMBL/GenBank/DDBJ databases">
        <title>complete genome sequencing of Ornithinimicrobium sp. H23M54.</title>
        <authorList>
            <person name="Bae J.-W."/>
            <person name="Lee S.-Y."/>
        </authorList>
    </citation>
    <scope>NUCLEOTIDE SEQUENCE [LARGE SCALE GENOMIC DNA]</scope>
    <source>
        <strain evidence="1 2">H23M54</strain>
    </source>
</reference>
<name>A0A516GB29_9MICO</name>
<dbReference type="RefSeq" id="WP_143783379.1">
    <property type="nucleotide sequence ID" value="NZ_CP041616.1"/>
</dbReference>
<proteinExistence type="predicted"/>
<evidence type="ECO:0000313" key="2">
    <source>
        <dbReference type="Proteomes" id="UP000315395"/>
    </source>
</evidence>
<keyword evidence="2" id="KW-1185">Reference proteome</keyword>
<dbReference type="OrthoDB" id="3078209at2"/>
<dbReference type="Proteomes" id="UP000315395">
    <property type="component" value="Chromosome"/>
</dbReference>
<sequence length="485" mass="50912">MTAPASPDEPRQDQPPLRDLEVQANAFTGEEAATGHFADTLGRWTVGAADLGVPHLVPSPVDPAHWRDPRVGWGVILPEREGLDPVALATADDAPEPIRELVVQRQGKVLRYRPGTALAQWALRDYAGGGDLFTAASPQGMGAQELPLYLLIAASPADVPWQVQYALNPVRYVGRLDLDDAGLANYVSALMDGWRDSTASYAAPLVWSVDHGGGDITTLMREVIGAGLHDTFAADADMPGLRYVDGSVTDATGAALTAALTELRPLVIVTTSHGKTGPLSDPDQMRRDLGMLVDASHQVVDPTALTATWSPDGAVWFAQACCSAGADQPSAYEGLFAESGTVGRVLTEVARLGAQTAPTPRALLGAAKPLRAFIGQVEPTFNWTMSFPPNQADLTASLRRTVYEGICGGKPVGMALAAYYDVIGSLLVNHGRALKSFNVGSTTALDLAAYSKATAYDRASTVLLGDPTVAIPLPGAAPPGQPLPA</sequence>
<dbReference type="AlphaFoldDB" id="A0A516GB29"/>
<dbReference type="EMBL" id="CP041616">
    <property type="protein sequence ID" value="QDO88702.1"/>
    <property type="molecule type" value="Genomic_DNA"/>
</dbReference>